<feature type="domain" description="R13L1/DRL21-like LRR repeat region" evidence="1">
    <location>
        <begin position="47"/>
        <end position="174"/>
    </location>
</feature>
<gene>
    <name evidence="2" type="ORF">LUZ62_045237</name>
</gene>
<proteinExistence type="predicted"/>
<keyword evidence="3" id="KW-1185">Reference proteome</keyword>
<evidence type="ECO:0000313" key="2">
    <source>
        <dbReference type="EMBL" id="KAJ4793991.1"/>
    </source>
</evidence>
<dbReference type="InterPro" id="IPR056789">
    <property type="entry name" value="LRR_R13L1-DRL21"/>
</dbReference>
<evidence type="ECO:0000313" key="3">
    <source>
        <dbReference type="Proteomes" id="UP001140206"/>
    </source>
</evidence>
<accession>A0AAV8FT02</accession>
<dbReference type="Gene3D" id="3.80.10.10">
    <property type="entry name" value="Ribonuclease Inhibitor"/>
    <property type="match status" value="3"/>
</dbReference>
<dbReference type="Proteomes" id="UP001140206">
    <property type="component" value="Chromosome 2"/>
</dbReference>
<reference evidence="2" key="1">
    <citation type="submission" date="2022-08" db="EMBL/GenBank/DDBJ databases">
        <authorList>
            <person name="Marques A."/>
        </authorList>
    </citation>
    <scope>NUCLEOTIDE SEQUENCE</scope>
    <source>
        <strain evidence="2">RhyPub2mFocal</strain>
        <tissue evidence="2">Leaves</tissue>
    </source>
</reference>
<dbReference type="Pfam" id="PF25019">
    <property type="entry name" value="LRR_R13L1-DRL21"/>
    <property type="match status" value="1"/>
</dbReference>
<dbReference type="EMBL" id="JAMFTS010000002">
    <property type="protein sequence ID" value="KAJ4793991.1"/>
    <property type="molecule type" value="Genomic_DNA"/>
</dbReference>
<dbReference type="PANTHER" id="PTHR47186">
    <property type="entry name" value="LEUCINE-RICH REPEAT-CONTAINING PROTEIN 57"/>
    <property type="match status" value="1"/>
</dbReference>
<dbReference type="SUPFAM" id="SSF52058">
    <property type="entry name" value="L domain-like"/>
    <property type="match status" value="1"/>
</dbReference>
<dbReference type="InterPro" id="IPR032675">
    <property type="entry name" value="LRR_dom_sf"/>
</dbReference>
<name>A0AAV8FT02_9POAL</name>
<organism evidence="2 3">
    <name type="scientific">Rhynchospora pubera</name>
    <dbReference type="NCBI Taxonomy" id="906938"/>
    <lineage>
        <taxon>Eukaryota</taxon>
        <taxon>Viridiplantae</taxon>
        <taxon>Streptophyta</taxon>
        <taxon>Embryophyta</taxon>
        <taxon>Tracheophyta</taxon>
        <taxon>Spermatophyta</taxon>
        <taxon>Magnoliopsida</taxon>
        <taxon>Liliopsida</taxon>
        <taxon>Poales</taxon>
        <taxon>Cyperaceae</taxon>
        <taxon>Cyperoideae</taxon>
        <taxon>Rhynchosporeae</taxon>
        <taxon>Rhynchospora</taxon>
    </lineage>
</organism>
<dbReference type="PANTHER" id="PTHR47186:SF41">
    <property type="entry name" value="OS12G0131701 PROTEIN"/>
    <property type="match status" value="1"/>
</dbReference>
<dbReference type="AlphaFoldDB" id="A0AAV8FT02"/>
<comment type="caution">
    <text evidence="2">The sequence shown here is derived from an EMBL/GenBank/DDBJ whole genome shotgun (WGS) entry which is preliminary data.</text>
</comment>
<protein>
    <submittedName>
        <fullName evidence="2">NBS-LRR-like resistance protein</fullName>
    </submittedName>
</protein>
<dbReference type="SUPFAM" id="SSF52047">
    <property type="entry name" value="RNI-like"/>
    <property type="match status" value="1"/>
</dbReference>
<evidence type="ECO:0000259" key="1">
    <source>
        <dbReference type="Pfam" id="PF25019"/>
    </source>
</evidence>
<sequence length="547" mass="62714">MRHMINLRHLFLDSCINLKRMPIGLGQLRSLHTLTRYVADSGKGGSIRELNNLNLLSGHMSISGLQSIRDEEDAKIASIATKTKLCSLKLEWGVTDSKEATKNDQVLPEALVPRDKVKYLAINGYSGSDFPKWMKEALIIRNLKRLRLDRCINCAELPPLWQLPLLEDLYLEEMEGLIYIVGGTCMHANGRESVITFPNLQVLEVKSLLNLESWHEEDSELIIFPKLNELKIHACPKLISTPMHAPLLSILEITDSSKIKLQQISKLPMLSYLHITVNESPSQPDAFRPPKILEEMVIEGFNNVNPLEEEENQNCQTKSVHELSIMDSNCFFSDGLTKELALGFWKYFEALESLYIWFCDLLFFWPEQEFKSLKRLKYLNIRACYNLTGSLQELSSPISSEEDSLPHLESLQLSSPTTGREDSLPHLELLFICHCPQLVEVPVHSKSIKHLIIDSCPELSWEDPTNLIDLTELRTLEIRNADKWIAWPNNMEHLPFLERLHISNCQGLESFPKALQQRLSSLQRLEIDGCPTLERRCRRGGDYWHLV</sequence>